<feature type="transmembrane region" description="Helical" evidence="1">
    <location>
        <begin position="214"/>
        <end position="232"/>
    </location>
</feature>
<dbReference type="InterPro" id="IPR009598">
    <property type="entry name" value="BCALP"/>
</dbReference>
<dbReference type="OrthoDB" id="5772623at2759"/>
<proteinExistence type="predicted"/>
<keyword evidence="1" id="KW-0472">Membrane</keyword>
<organism evidence="2 3">
    <name type="scientific">Limosa lapponica baueri</name>
    <dbReference type="NCBI Taxonomy" id="1758121"/>
    <lineage>
        <taxon>Eukaryota</taxon>
        <taxon>Metazoa</taxon>
        <taxon>Chordata</taxon>
        <taxon>Craniata</taxon>
        <taxon>Vertebrata</taxon>
        <taxon>Euteleostomi</taxon>
        <taxon>Archelosauria</taxon>
        <taxon>Archosauria</taxon>
        <taxon>Dinosauria</taxon>
        <taxon>Saurischia</taxon>
        <taxon>Theropoda</taxon>
        <taxon>Coelurosauria</taxon>
        <taxon>Aves</taxon>
        <taxon>Neognathae</taxon>
        <taxon>Neoaves</taxon>
        <taxon>Charadriiformes</taxon>
        <taxon>Scolopacidae</taxon>
        <taxon>Limosa</taxon>
    </lineage>
</organism>
<evidence type="ECO:0000313" key="2">
    <source>
        <dbReference type="EMBL" id="PKU34234.1"/>
    </source>
</evidence>
<reference evidence="3" key="1">
    <citation type="submission" date="2017-11" db="EMBL/GenBank/DDBJ databases">
        <authorList>
            <person name="Lima N.C."/>
            <person name="Parody-Merino A.M."/>
            <person name="Battley P.F."/>
            <person name="Fidler A.E."/>
            <person name="Prosdocimi F."/>
        </authorList>
    </citation>
    <scope>NUCLEOTIDE SEQUENCE [LARGE SCALE GENOMIC DNA]</scope>
</reference>
<dbReference type="SMART" id="SM01396">
    <property type="entry name" value="BC10"/>
    <property type="match status" value="1"/>
</dbReference>
<gene>
    <name evidence="2" type="ORF">llap_15462</name>
</gene>
<feature type="transmembrane region" description="Helical" evidence="1">
    <location>
        <begin position="239"/>
        <end position="263"/>
    </location>
</feature>
<dbReference type="GO" id="GO:0042765">
    <property type="term" value="C:GPI-anchor transamidase complex"/>
    <property type="evidence" value="ECO:0007669"/>
    <property type="project" value="InterPro"/>
</dbReference>
<reference evidence="3" key="2">
    <citation type="submission" date="2017-12" db="EMBL/GenBank/DDBJ databases">
        <title>Genome sequence of the Bar-tailed Godwit (Limosa lapponica baueri).</title>
        <authorList>
            <person name="Lima N.C.B."/>
            <person name="Parody-Merino A.M."/>
            <person name="Battley P.F."/>
            <person name="Fidler A.E."/>
            <person name="Prosdocimi F."/>
        </authorList>
    </citation>
    <scope>NUCLEOTIDE SEQUENCE [LARGE SCALE GENOMIC DNA]</scope>
</reference>
<dbReference type="Pfam" id="PF04113">
    <property type="entry name" value="Gpi16"/>
    <property type="match status" value="1"/>
</dbReference>
<dbReference type="InterPro" id="IPR007245">
    <property type="entry name" value="PIG-T"/>
</dbReference>
<evidence type="ECO:0000256" key="1">
    <source>
        <dbReference type="SAM" id="Phobius"/>
    </source>
</evidence>
<keyword evidence="1" id="KW-1133">Transmembrane helix</keyword>
<accession>A0A2I0TK86</accession>
<sequence length="281" mass="31434">MLIQLPANSVTKITIQFERALLKWTEYTPDPNHGFYVSSSVLSALVPSVIAMKDVDVEQSPLFTSLFPSSDGSSYFVRLYTEPLLVNLPTPDFSMPYNVICLTCTVVAVCYGSFYNLLTRTFHVEEPSRGGLAKRLANIIRKFRGSGCIDCYKQLALPGIVNILKWNTLTAELLELVLEHICLLLPQGPSQPATMYCLQWLLPVLLIPKPLNPALWFSHSMFMGFYLLSFLLERKPCTICALVFLAALFLICYSCWGNCFLYHCTGSQLPESAHDPSIVGT</sequence>
<dbReference type="PANTHER" id="PTHR12959:SF11">
    <property type="entry name" value="GPI TRANSAMIDASE COMPONENT PIG-T"/>
    <property type="match status" value="1"/>
</dbReference>
<dbReference type="Proteomes" id="UP000233556">
    <property type="component" value="Unassembled WGS sequence"/>
</dbReference>
<evidence type="ECO:0008006" key="4">
    <source>
        <dbReference type="Google" id="ProtNLM"/>
    </source>
</evidence>
<keyword evidence="1" id="KW-0812">Transmembrane</keyword>
<dbReference type="PANTHER" id="PTHR12959">
    <property type="entry name" value="GPI TRANSAMIDASE COMPONENT PIG-T-RELATED"/>
    <property type="match status" value="1"/>
</dbReference>
<dbReference type="EMBL" id="KZ509300">
    <property type="protein sequence ID" value="PKU34234.1"/>
    <property type="molecule type" value="Genomic_DNA"/>
</dbReference>
<evidence type="ECO:0000313" key="3">
    <source>
        <dbReference type="Proteomes" id="UP000233556"/>
    </source>
</evidence>
<keyword evidence="3" id="KW-1185">Reference proteome</keyword>
<protein>
    <recommendedName>
        <fullName evidence="4">Bladder cancer-associated protein</fullName>
    </recommendedName>
</protein>
<dbReference type="GO" id="GO:0016255">
    <property type="term" value="P:attachment of GPI anchor to protein"/>
    <property type="evidence" value="ECO:0007669"/>
    <property type="project" value="InterPro"/>
</dbReference>
<dbReference type="AlphaFoldDB" id="A0A2I0TK86"/>
<dbReference type="Pfam" id="PF06726">
    <property type="entry name" value="BC10"/>
    <property type="match status" value="1"/>
</dbReference>
<name>A0A2I0TK86_LIMLA</name>